<organism evidence="1">
    <name type="scientific">Anguilla anguilla</name>
    <name type="common">European freshwater eel</name>
    <name type="synonym">Muraena anguilla</name>
    <dbReference type="NCBI Taxonomy" id="7936"/>
    <lineage>
        <taxon>Eukaryota</taxon>
        <taxon>Metazoa</taxon>
        <taxon>Chordata</taxon>
        <taxon>Craniata</taxon>
        <taxon>Vertebrata</taxon>
        <taxon>Euteleostomi</taxon>
        <taxon>Actinopterygii</taxon>
        <taxon>Neopterygii</taxon>
        <taxon>Teleostei</taxon>
        <taxon>Anguilliformes</taxon>
        <taxon>Anguillidae</taxon>
        <taxon>Anguilla</taxon>
    </lineage>
</organism>
<accession>A0A0E9RF02</accession>
<dbReference type="EMBL" id="GBXM01080903">
    <property type="protein sequence ID" value="JAH27674.1"/>
    <property type="molecule type" value="Transcribed_RNA"/>
</dbReference>
<evidence type="ECO:0000313" key="1">
    <source>
        <dbReference type="EMBL" id="JAH27674.1"/>
    </source>
</evidence>
<protein>
    <submittedName>
        <fullName evidence="1">Uncharacterized protein</fullName>
    </submittedName>
</protein>
<proteinExistence type="predicted"/>
<reference evidence="1" key="1">
    <citation type="submission" date="2014-11" db="EMBL/GenBank/DDBJ databases">
        <authorList>
            <person name="Amaro Gonzalez C."/>
        </authorList>
    </citation>
    <scope>NUCLEOTIDE SEQUENCE</scope>
</reference>
<dbReference type="AlphaFoldDB" id="A0A0E9RF02"/>
<sequence>MLGYIPLPITVNEGCFEASQIVSANQTVNGLRWFHKFATILMCRHSCVFSSRWLVTEVQRTRMSMPVLASG</sequence>
<name>A0A0E9RF02_ANGAN</name>
<reference evidence="1" key="2">
    <citation type="journal article" date="2015" name="Fish Shellfish Immunol.">
        <title>Early steps in the European eel (Anguilla anguilla)-Vibrio vulnificus interaction in the gills: Role of the RtxA13 toxin.</title>
        <authorList>
            <person name="Callol A."/>
            <person name="Pajuelo D."/>
            <person name="Ebbesson L."/>
            <person name="Teles M."/>
            <person name="MacKenzie S."/>
            <person name="Amaro C."/>
        </authorList>
    </citation>
    <scope>NUCLEOTIDE SEQUENCE</scope>
</reference>